<dbReference type="AlphaFoldDB" id="A0A1H7IRZ0"/>
<evidence type="ECO:0000313" key="2">
    <source>
        <dbReference type="EMBL" id="SEK64380.1"/>
    </source>
</evidence>
<protein>
    <submittedName>
        <fullName evidence="2">Uncharacterized protein</fullName>
    </submittedName>
</protein>
<evidence type="ECO:0000313" key="3">
    <source>
        <dbReference type="Proteomes" id="UP000186015"/>
    </source>
</evidence>
<gene>
    <name evidence="2" type="ORF">SAMN05216469_10436</name>
</gene>
<accession>A0A1H7IRZ0</accession>
<dbReference type="OrthoDB" id="1975003at2"/>
<organism evidence="2 3">
    <name type="scientific">Ruminococcus albus</name>
    <dbReference type="NCBI Taxonomy" id="1264"/>
    <lineage>
        <taxon>Bacteria</taxon>
        <taxon>Bacillati</taxon>
        <taxon>Bacillota</taxon>
        <taxon>Clostridia</taxon>
        <taxon>Eubacteriales</taxon>
        <taxon>Oscillospiraceae</taxon>
        <taxon>Ruminococcus</taxon>
    </lineage>
</organism>
<keyword evidence="1" id="KW-0472">Membrane</keyword>
<dbReference type="Proteomes" id="UP000186015">
    <property type="component" value="Unassembled WGS sequence"/>
</dbReference>
<evidence type="ECO:0000256" key="1">
    <source>
        <dbReference type="SAM" id="Phobius"/>
    </source>
</evidence>
<name>A0A1H7IRZ0_RUMAL</name>
<reference evidence="2 3" key="1">
    <citation type="submission" date="2016-10" db="EMBL/GenBank/DDBJ databases">
        <authorList>
            <person name="de Groot N.N."/>
        </authorList>
    </citation>
    <scope>NUCLEOTIDE SEQUENCE [LARGE SCALE GENOMIC DNA]</scope>
    <source>
        <strain evidence="2 3">KH2T6</strain>
    </source>
</reference>
<keyword evidence="1" id="KW-1133">Transmembrane helix</keyword>
<sequence length="374" mass="41166">MSGKEINSLIATGELAKADWAKEKNKAAEAFADSRIEQLNEDYQKRKKRLIKLGAMITLTVLILIFTTIAWFTMNREVGTSGMGVQAGYNGFELRVSNGNIGYSDLYSFNVIDPSYSANADLTTGPGTGEDTIRWRIAGSDDKIKPGTCGKLEFEIIPYSNLDPSTLVYRIDISTFTAETTKVTQNETTYERVDSLSEVTSTSGTALEKSARNRLLTHLMFFESATLDPDDPDVDPTGYHGFISDTSNFTLTPTDEDHDGVYNAVIYWIWPNTFGQIALPIASQKTGANAVLDTTGETSDRSAITTYMSGSNVNVFFKGSESYSTLLSDLYTKKTNGQNYDNEYKKLSAGYNSADREIGSNLDFILLTLTANIN</sequence>
<dbReference type="EMBL" id="FOAT01000004">
    <property type="protein sequence ID" value="SEK64380.1"/>
    <property type="molecule type" value="Genomic_DNA"/>
</dbReference>
<keyword evidence="1" id="KW-0812">Transmembrane</keyword>
<feature type="transmembrane region" description="Helical" evidence="1">
    <location>
        <begin position="53"/>
        <end position="74"/>
    </location>
</feature>
<dbReference type="RefSeq" id="WP_074831212.1">
    <property type="nucleotide sequence ID" value="NZ_FOAT01000004.1"/>
</dbReference>
<proteinExistence type="predicted"/>